<dbReference type="PANTHER" id="PTHR10927:SF1">
    <property type="entry name" value="RIBOSOME MATURATION PROTEIN SBDS"/>
    <property type="match status" value="1"/>
</dbReference>
<keyword evidence="9" id="KW-0812">Transmembrane</keyword>
<dbReference type="AlphaFoldDB" id="A0A1Y3EA54"/>
<evidence type="ECO:0000256" key="1">
    <source>
        <dbReference type="ARBA" id="ARBA00004123"/>
    </source>
</evidence>
<evidence type="ECO:0000256" key="5">
    <source>
        <dbReference type="ARBA" id="ARBA00022490"/>
    </source>
</evidence>
<dbReference type="InterPro" id="IPR036786">
    <property type="entry name" value="Ribosome_mat_SBDS_N_sf"/>
</dbReference>
<dbReference type="InterPro" id="IPR037188">
    <property type="entry name" value="Sdo1/SBDS_central_sf"/>
</dbReference>
<comment type="caution">
    <text evidence="13">The sequence shown here is derived from an EMBL/GenBank/DDBJ whole genome shotgun (WGS) entry which is preliminary data.</text>
</comment>
<evidence type="ECO:0000259" key="12">
    <source>
        <dbReference type="Pfam" id="PF20268"/>
    </source>
</evidence>
<dbReference type="Gene3D" id="1.10.10.900">
    <property type="entry name" value="SBDS protein C-terminal domain, subdomain 1"/>
    <property type="match status" value="1"/>
</dbReference>
<evidence type="ECO:0000256" key="7">
    <source>
        <dbReference type="ARBA" id="ARBA00023242"/>
    </source>
</evidence>
<evidence type="ECO:0000256" key="2">
    <source>
        <dbReference type="ARBA" id="ARBA00004496"/>
    </source>
</evidence>
<organism evidence="13 14">
    <name type="scientific">Trichinella nativa</name>
    <dbReference type="NCBI Taxonomy" id="6335"/>
    <lineage>
        <taxon>Eukaryota</taxon>
        <taxon>Metazoa</taxon>
        <taxon>Ecdysozoa</taxon>
        <taxon>Nematoda</taxon>
        <taxon>Enoplea</taxon>
        <taxon>Dorylaimia</taxon>
        <taxon>Trichinellida</taxon>
        <taxon>Trichinellidae</taxon>
        <taxon>Trichinella</taxon>
    </lineage>
</organism>
<dbReference type="NCBIfam" id="TIGR00291">
    <property type="entry name" value="RNA_SBDS"/>
    <property type="match status" value="1"/>
</dbReference>
<protein>
    <recommendedName>
        <fullName evidence="4">Ribosome maturation protein SBDS</fullName>
    </recommendedName>
</protein>
<keyword evidence="5" id="KW-0963">Cytoplasm</keyword>
<comment type="similarity">
    <text evidence="3">Belongs to the SDO1/SBDS family.</text>
</comment>
<dbReference type="InterPro" id="IPR039100">
    <property type="entry name" value="Sdo1/SBDS-like"/>
</dbReference>
<dbReference type="Proteomes" id="UP000243006">
    <property type="component" value="Unassembled WGS sequence"/>
</dbReference>
<proteinExistence type="inferred from homology"/>
<evidence type="ECO:0000256" key="4">
    <source>
        <dbReference type="ARBA" id="ARBA00014814"/>
    </source>
</evidence>
<feature type="domain" description="Ribosome maturation protein SDO1/SBDS N-terminal" evidence="10">
    <location>
        <begin position="15"/>
        <end position="102"/>
    </location>
</feature>
<sequence>MSKIFTPTNQMRHTNVAVVRMKKAGKRFEIACYKNKVLNWRSKIERDIDEVLQTHHIFTNVSKGELAKKEDLLNAFATDNQTEICKVILEKGELQISEKERKLYYESSFKEIANIIAGMCVDIKSKRPYSQAMIETALHEIHFSVRPRKSSKQQVFLLYSSSSSPPALYLLCIFINFKKALDIIPKLKQHMPIDRAKMVLRVECPAELAKAAKEKLNEWVDSFELERWEENGDLLAIVIVEPSYFRQIDSLVRSPTARGVVDVITVRQIVEEKIDITEVETD</sequence>
<accession>A0A1Y3EA54</accession>
<evidence type="ECO:0000259" key="11">
    <source>
        <dbReference type="Pfam" id="PF09377"/>
    </source>
</evidence>
<dbReference type="PANTHER" id="PTHR10927">
    <property type="entry name" value="RIBOSOME MATURATION PROTEIN SBDS"/>
    <property type="match status" value="1"/>
</dbReference>
<dbReference type="InterPro" id="IPR046928">
    <property type="entry name" value="SDO1/SBDS_C"/>
</dbReference>
<feature type="domain" description="Ribosome maturation protein SDO1/SBDS central" evidence="11">
    <location>
        <begin position="110"/>
        <end position="155"/>
    </location>
</feature>
<gene>
    <name evidence="13" type="ORF">D917_03858</name>
</gene>
<keyword evidence="6" id="KW-0690">Ribosome biogenesis</keyword>
<evidence type="ECO:0000256" key="6">
    <source>
        <dbReference type="ARBA" id="ARBA00022517"/>
    </source>
</evidence>
<evidence type="ECO:0000256" key="9">
    <source>
        <dbReference type="SAM" id="Phobius"/>
    </source>
</evidence>
<dbReference type="InterPro" id="IPR018978">
    <property type="entry name" value="SDO1/SBDS_central"/>
</dbReference>
<dbReference type="Gene3D" id="3.30.70.240">
    <property type="match status" value="1"/>
</dbReference>
<keyword evidence="7" id="KW-0539">Nucleus</keyword>
<evidence type="ECO:0000313" key="13">
    <source>
        <dbReference type="EMBL" id="OUC40727.1"/>
    </source>
</evidence>
<evidence type="ECO:0000313" key="14">
    <source>
        <dbReference type="Proteomes" id="UP000243006"/>
    </source>
</evidence>
<dbReference type="GO" id="GO:0042256">
    <property type="term" value="P:cytosolic ribosome assembly"/>
    <property type="evidence" value="ECO:0007669"/>
    <property type="project" value="InterPro"/>
</dbReference>
<comment type="subcellular location">
    <subcellularLocation>
        <location evidence="2">Cytoplasm</location>
    </subcellularLocation>
    <subcellularLocation>
        <location evidence="1">Nucleus</location>
    </subcellularLocation>
</comment>
<dbReference type="InterPro" id="IPR002140">
    <property type="entry name" value="Sdo1/SBDS"/>
</dbReference>
<dbReference type="SUPFAM" id="SSF109728">
    <property type="entry name" value="Hypothetical protein AF0491, middle domain"/>
    <property type="match status" value="1"/>
</dbReference>
<evidence type="ECO:0000259" key="10">
    <source>
        <dbReference type="Pfam" id="PF01172"/>
    </source>
</evidence>
<keyword evidence="9" id="KW-1133">Transmembrane helix</keyword>
<dbReference type="PROSITE" id="PS01267">
    <property type="entry name" value="UPF0023"/>
    <property type="match status" value="1"/>
</dbReference>
<reference evidence="13 14" key="1">
    <citation type="submission" date="2015-04" db="EMBL/GenBank/DDBJ databases">
        <title>Draft genome of the roundworm Trichinella nativa.</title>
        <authorList>
            <person name="Mitreva M."/>
        </authorList>
    </citation>
    <scope>NUCLEOTIDE SEQUENCE [LARGE SCALE GENOMIC DNA]</scope>
    <source>
        <strain evidence="13 14">ISS45</strain>
    </source>
</reference>
<evidence type="ECO:0000256" key="8">
    <source>
        <dbReference type="ARBA" id="ARBA00049708"/>
    </source>
</evidence>
<dbReference type="Gene3D" id="3.30.1250.10">
    <property type="entry name" value="Ribosome maturation protein SBDS, N-terminal domain"/>
    <property type="match status" value="1"/>
</dbReference>
<feature type="domain" description="Ribosome maturation protein SDO1/SBDS C-terminal" evidence="12">
    <location>
        <begin position="198"/>
        <end position="264"/>
    </location>
</feature>
<dbReference type="InterPro" id="IPR019783">
    <property type="entry name" value="SDO1/SBDS_N"/>
</dbReference>
<dbReference type="Pfam" id="PF20268">
    <property type="entry name" value="SBDS_C"/>
    <property type="match status" value="1"/>
</dbReference>
<dbReference type="EMBL" id="LVZM01022497">
    <property type="protein sequence ID" value="OUC40727.1"/>
    <property type="molecule type" value="Genomic_DNA"/>
</dbReference>
<dbReference type="SUPFAM" id="SSF89895">
    <property type="entry name" value="FYSH domain"/>
    <property type="match status" value="1"/>
</dbReference>
<dbReference type="GO" id="GO:0005634">
    <property type="term" value="C:nucleus"/>
    <property type="evidence" value="ECO:0007669"/>
    <property type="project" value="UniProtKB-SubCell"/>
</dbReference>
<comment type="subunit">
    <text evidence="8">Associates with the 60S ribosomal subunit.</text>
</comment>
<keyword evidence="9" id="KW-0472">Membrane</keyword>
<evidence type="ECO:0000256" key="3">
    <source>
        <dbReference type="ARBA" id="ARBA00007433"/>
    </source>
</evidence>
<dbReference type="Pfam" id="PF09377">
    <property type="entry name" value="SBDS_domain_II"/>
    <property type="match status" value="1"/>
</dbReference>
<dbReference type="InterPro" id="IPR018023">
    <property type="entry name" value="Ribosome_mat_SBDS_CS"/>
</dbReference>
<dbReference type="FunFam" id="3.30.1250.10:FF:000001">
    <property type="entry name" value="SBDS, ribosome maturation factor"/>
    <property type="match status" value="1"/>
</dbReference>
<dbReference type="GO" id="GO:0005737">
    <property type="term" value="C:cytoplasm"/>
    <property type="evidence" value="ECO:0007669"/>
    <property type="project" value="UniProtKB-SubCell"/>
</dbReference>
<dbReference type="Pfam" id="PF01172">
    <property type="entry name" value="SBDS_N"/>
    <property type="match status" value="1"/>
</dbReference>
<name>A0A1Y3EA54_9BILA</name>
<feature type="transmembrane region" description="Helical" evidence="9">
    <location>
        <begin position="156"/>
        <end position="177"/>
    </location>
</feature>